<evidence type="ECO:0000313" key="3">
    <source>
        <dbReference type="EMBL" id="KAF5381829.1"/>
    </source>
</evidence>
<organism evidence="3 4">
    <name type="scientific">Collybiopsis confluens</name>
    <dbReference type="NCBI Taxonomy" id="2823264"/>
    <lineage>
        <taxon>Eukaryota</taxon>
        <taxon>Fungi</taxon>
        <taxon>Dikarya</taxon>
        <taxon>Basidiomycota</taxon>
        <taxon>Agaricomycotina</taxon>
        <taxon>Agaricomycetes</taxon>
        <taxon>Agaricomycetidae</taxon>
        <taxon>Agaricales</taxon>
        <taxon>Marasmiineae</taxon>
        <taxon>Omphalotaceae</taxon>
        <taxon>Collybiopsis</taxon>
    </lineage>
</organism>
<evidence type="ECO:0000259" key="2">
    <source>
        <dbReference type="Pfam" id="PF20151"/>
    </source>
</evidence>
<dbReference type="Pfam" id="PF20151">
    <property type="entry name" value="DUF6533"/>
    <property type="match status" value="1"/>
</dbReference>
<accession>A0A8H5HEM5</accession>
<dbReference type="AlphaFoldDB" id="A0A8H5HEM5"/>
<dbReference type="OrthoDB" id="3258863at2759"/>
<keyword evidence="1" id="KW-0812">Transmembrane</keyword>
<feature type="transmembrane region" description="Helical" evidence="1">
    <location>
        <begin position="217"/>
        <end position="241"/>
    </location>
</feature>
<evidence type="ECO:0000256" key="1">
    <source>
        <dbReference type="SAM" id="Phobius"/>
    </source>
</evidence>
<feature type="domain" description="DUF6533" evidence="2">
    <location>
        <begin position="26"/>
        <end position="70"/>
    </location>
</feature>
<dbReference type="Proteomes" id="UP000518752">
    <property type="component" value="Unassembled WGS sequence"/>
</dbReference>
<keyword evidence="1" id="KW-1133">Transmembrane helix</keyword>
<name>A0A8H5HEM5_9AGAR</name>
<keyword evidence="4" id="KW-1185">Reference proteome</keyword>
<reference evidence="3 4" key="1">
    <citation type="journal article" date="2020" name="ISME J.">
        <title>Uncovering the hidden diversity of litter-decomposition mechanisms in mushroom-forming fungi.</title>
        <authorList>
            <person name="Floudas D."/>
            <person name="Bentzer J."/>
            <person name="Ahren D."/>
            <person name="Johansson T."/>
            <person name="Persson P."/>
            <person name="Tunlid A."/>
        </authorList>
    </citation>
    <scope>NUCLEOTIDE SEQUENCE [LARGE SCALE GENOMIC DNA]</scope>
    <source>
        <strain evidence="3 4">CBS 406.79</strain>
    </source>
</reference>
<proteinExistence type="predicted"/>
<dbReference type="InterPro" id="IPR045340">
    <property type="entry name" value="DUF6533"/>
</dbReference>
<feature type="transmembrane region" description="Helical" evidence="1">
    <location>
        <begin position="127"/>
        <end position="145"/>
    </location>
</feature>
<feature type="transmembrane region" description="Helical" evidence="1">
    <location>
        <begin position="178"/>
        <end position="196"/>
    </location>
</feature>
<keyword evidence="1" id="KW-0472">Membrane</keyword>
<gene>
    <name evidence="3" type="ORF">D9757_008333</name>
</gene>
<evidence type="ECO:0000313" key="4">
    <source>
        <dbReference type="Proteomes" id="UP000518752"/>
    </source>
</evidence>
<comment type="caution">
    <text evidence="3">The sequence shown here is derived from an EMBL/GenBank/DDBJ whole genome shotgun (WGS) entry which is preliminary data.</text>
</comment>
<dbReference type="EMBL" id="JAACJN010000056">
    <property type="protein sequence ID" value="KAF5381829.1"/>
    <property type="molecule type" value="Genomic_DNA"/>
</dbReference>
<feature type="transmembrane region" description="Helical" evidence="1">
    <location>
        <begin position="95"/>
        <end position="120"/>
    </location>
</feature>
<protein>
    <recommendedName>
        <fullName evidence="2">DUF6533 domain-containing protein</fullName>
    </recommendedName>
</protein>
<sequence length="311" mass="35331">MPIGAEATLLSYTVMRRLERLNIENYAAYSKLAILIYEVSINLDREVQFVWKTCGSFQWSNVLYFINRYPLVLYEIWSIYYTPNTTPSCDTIYQLLWYFGILTTHIAIIVTWILCVYAIYRRSLPSLGAFILGMATIASDIYQGIDSSCSRNTSLSETLWVSILVSDTPINYSSSSGVLTYILLSVFDLLATSLIMTKLIRKSNGLRKLKTRNLLEFVLESGALYFCAVTIPQLIAVALYFAPDGLYSPLVNNFLIELSSVMTARFLLGLRETRKLSSQPESSLEESIVPLSILTFDITSNWSRSWDIAEY</sequence>